<feature type="domain" description="Acyltransferase 3" evidence="2">
    <location>
        <begin position="10"/>
        <end position="331"/>
    </location>
</feature>
<feature type="transmembrane region" description="Helical" evidence="1">
    <location>
        <begin position="12"/>
        <end position="33"/>
    </location>
</feature>
<protein>
    <submittedName>
        <fullName evidence="3">Acyltransferase</fullName>
    </submittedName>
</protein>
<name>A0A838AEA1_9PSEU</name>
<dbReference type="GO" id="GO:0016020">
    <property type="term" value="C:membrane"/>
    <property type="evidence" value="ECO:0007669"/>
    <property type="project" value="TreeGrafter"/>
</dbReference>
<accession>A0A838AEA1</accession>
<dbReference type="EMBL" id="JACCKD010000007">
    <property type="protein sequence ID" value="MBA0127507.1"/>
    <property type="molecule type" value="Genomic_DNA"/>
</dbReference>
<feature type="transmembrane region" description="Helical" evidence="1">
    <location>
        <begin position="258"/>
        <end position="277"/>
    </location>
</feature>
<dbReference type="Pfam" id="PF01757">
    <property type="entry name" value="Acyl_transf_3"/>
    <property type="match status" value="1"/>
</dbReference>
<keyword evidence="1" id="KW-0812">Transmembrane</keyword>
<dbReference type="GO" id="GO:0016747">
    <property type="term" value="F:acyltransferase activity, transferring groups other than amino-acyl groups"/>
    <property type="evidence" value="ECO:0007669"/>
    <property type="project" value="InterPro"/>
</dbReference>
<feature type="transmembrane region" description="Helical" evidence="1">
    <location>
        <begin position="229"/>
        <end position="246"/>
    </location>
</feature>
<feature type="transmembrane region" description="Helical" evidence="1">
    <location>
        <begin position="314"/>
        <end position="335"/>
    </location>
</feature>
<keyword evidence="1" id="KW-1133">Transmembrane helix</keyword>
<reference evidence="3 4" key="1">
    <citation type="submission" date="2020-07" db="EMBL/GenBank/DDBJ databases">
        <title>Genome of Haloechinothrix sp.</title>
        <authorList>
            <person name="Tang S.-K."/>
            <person name="Yang L."/>
            <person name="Zhu W.-Y."/>
        </authorList>
    </citation>
    <scope>NUCLEOTIDE SEQUENCE [LARGE SCALE GENOMIC DNA]</scope>
    <source>
        <strain evidence="3 4">YIM 98757</strain>
    </source>
</reference>
<dbReference type="RefSeq" id="WP_180894327.1">
    <property type="nucleotide sequence ID" value="NZ_JACCKD010000007.1"/>
</dbReference>
<comment type="caution">
    <text evidence="3">The sequence shown here is derived from an EMBL/GenBank/DDBJ whole genome shotgun (WGS) entry which is preliminary data.</text>
</comment>
<dbReference type="AlphaFoldDB" id="A0A838AEA1"/>
<dbReference type="PANTHER" id="PTHR23028:SF53">
    <property type="entry name" value="ACYL_TRANSF_3 DOMAIN-CONTAINING PROTEIN"/>
    <property type="match status" value="1"/>
</dbReference>
<feature type="transmembrane region" description="Helical" evidence="1">
    <location>
        <begin position="199"/>
        <end position="222"/>
    </location>
</feature>
<evidence type="ECO:0000313" key="3">
    <source>
        <dbReference type="EMBL" id="MBA0127507.1"/>
    </source>
</evidence>
<keyword evidence="3" id="KW-0808">Transferase</keyword>
<evidence type="ECO:0000313" key="4">
    <source>
        <dbReference type="Proteomes" id="UP000582974"/>
    </source>
</evidence>
<dbReference type="InterPro" id="IPR050879">
    <property type="entry name" value="Acyltransferase_3"/>
</dbReference>
<dbReference type="GO" id="GO:0000271">
    <property type="term" value="P:polysaccharide biosynthetic process"/>
    <property type="evidence" value="ECO:0007669"/>
    <property type="project" value="TreeGrafter"/>
</dbReference>
<dbReference type="Proteomes" id="UP000582974">
    <property type="component" value="Unassembled WGS sequence"/>
</dbReference>
<keyword evidence="4" id="KW-1185">Reference proteome</keyword>
<gene>
    <name evidence="3" type="ORF">H0B56_18335</name>
</gene>
<feature type="transmembrane region" description="Helical" evidence="1">
    <location>
        <begin position="175"/>
        <end position="193"/>
    </location>
</feature>
<dbReference type="PANTHER" id="PTHR23028">
    <property type="entry name" value="ACETYLTRANSFERASE"/>
    <property type="match status" value="1"/>
</dbReference>
<sequence length="369" mass="39975">MNGADRGRMYGLDLLRVLASLMVVYTHTANWFATRGHDWWLSTGVDRYVTAPLNLNPRLSFVGVAAFFLISGLVITHVAGRESGPLFLRRRASRILPLLFATTFAAWCLINLGLYVPESGQDSVNLADLILAATLFGFFTTPEVVLLGLAWTLLIQVVFYLYIGVTAPLLRTHPWMPFAIAAAITTAGLSLGTGSGDVAIHRLGLIAAYLPVLCIGALIGLVHQGKVRPVAGTALGTVHFMLFVWADRIGEHLHTGDAHPRLVALMIILVVLVLGVHDRLSTSPVIKAWARRTYTTYLLHPLCLYPVLDQLVPVIGAEAALAVALVVLVAVVEAAHRWFEMPIDRWVRAREKPRAPVPADAGSGPGPTG</sequence>
<keyword evidence="3" id="KW-0012">Acyltransferase</keyword>
<evidence type="ECO:0000259" key="2">
    <source>
        <dbReference type="Pfam" id="PF01757"/>
    </source>
</evidence>
<proteinExistence type="predicted"/>
<evidence type="ECO:0000256" key="1">
    <source>
        <dbReference type="SAM" id="Phobius"/>
    </source>
</evidence>
<organism evidence="3 4">
    <name type="scientific">Haloechinothrix aidingensis</name>
    <dbReference type="NCBI Taxonomy" id="2752311"/>
    <lineage>
        <taxon>Bacteria</taxon>
        <taxon>Bacillati</taxon>
        <taxon>Actinomycetota</taxon>
        <taxon>Actinomycetes</taxon>
        <taxon>Pseudonocardiales</taxon>
        <taxon>Pseudonocardiaceae</taxon>
        <taxon>Haloechinothrix</taxon>
    </lineage>
</organism>
<keyword evidence="1" id="KW-0472">Membrane</keyword>
<dbReference type="InterPro" id="IPR002656">
    <property type="entry name" value="Acyl_transf_3_dom"/>
</dbReference>
<feature type="transmembrane region" description="Helical" evidence="1">
    <location>
        <begin position="59"/>
        <end position="80"/>
    </location>
</feature>
<feature type="transmembrane region" description="Helical" evidence="1">
    <location>
        <begin position="92"/>
        <end position="116"/>
    </location>
</feature>